<dbReference type="Proteomes" id="UP000233649">
    <property type="component" value="Unassembled WGS sequence"/>
</dbReference>
<evidence type="ECO:0000313" key="2">
    <source>
        <dbReference type="EMBL" id="PKH46204.1"/>
    </source>
</evidence>
<keyword evidence="1" id="KW-1133">Transmembrane helix</keyword>
<reference evidence="2 3" key="1">
    <citation type="journal article" date="2017" name="FEMS Microbiol. Ecol.">
        <title>Reconstructed genomes of novel Dehalococcoides mccartyi strains from 1,2,3,4-tetrachlorodibenzo-p-dioxin-dechlorinating enrichment cultures reveal divergent reductive dehalogenase gene profiles.</title>
        <authorList>
            <person name="Dam H.T."/>
            <person name="Vollmers J."/>
            <person name="Kaster A.K."/>
            <person name="Haggblom M.M."/>
        </authorList>
    </citation>
    <scope>NUCLEOTIDE SEQUENCE [LARGE SCALE GENOMIC DNA]</scope>
    <source>
        <strain evidence="2 3">H1-3-2.001</strain>
    </source>
</reference>
<name>A0A2J1DVQ9_9CHLR</name>
<organism evidence="2 3">
    <name type="scientific">Dehalococcoides mccartyi</name>
    <dbReference type="NCBI Taxonomy" id="61435"/>
    <lineage>
        <taxon>Bacteria</taxon>
        <taxon>Bacillati</taxon>
        <taxon>Chloroflexota</taxon>
        <taxon>Dehalococcoidia</taxon>
        <taxon>Dehalococcoidales</taxon>
        <taxon>Dehalococcoidaceae</taxon>
        <taxon>Dehalococcoides</taxon>
    </lineage>
</organism>
<accession>A0A2J1DVQ9</accession>
<protein>
    <recommendedName>
        <fullName evidence="4">Reductive dehalogenase anchoring protein</fullName>
    </recommendedName>
</protein>
<feature type="transmembrane region" description="Helical" evidence="1">
    <location>
        <begin position="68"/>
        <end position="88"/>
    </location>
</feature>
<evidence type="ECO:0000256" key="1">
    <source>
        <dbReference type="SAM" id="Phobius"/>
    </source>
</evidence>
<keyword evidence="1" id="KW-0812">Transmembrane</keyword>
<gene>
    <name evidence="2" type="ORF">CVH13_01212</name>
</gene>
<evidence type="ECO:0008006" key="4">
    <source>
        <dbReference type="Google" id="ProtNLM"/>
    </source>
</evidence>
<evidence type="ECO:0000313" key="3">
    <source>
        <dbReference type="Proteomes" id="UP000233649"/>
    </source>
</evidence>
<feature type="transmembrane region" description="Helical" evidence="1">
    <location>
        <begin position="36"/>
        <end position="56"/>
    </location>
</feature>
<comment type="caution">
    <text evidence="2">The sequence shown here is derived from an EMBL/GenBank/DDBJ whole genome shotgun (WGS) entry which is preliminary data.</text>
</comment>
<proteinExistence type="predicted"/>
<dbReference type="EMBL" id="PHFD01000239">
    <property type="protein sequence ID" value="PKH46204.1"/>
    <property type="molecule type" value="Genomic_DNA"/>
</dbReference>
<sequence>MLLFLLTLVGGFSIIGAIFVFQKVLASKGFVVQWWFWVMAAISALCWVLGFAWLGAQLAEGNAEIGAYTGFGILVGISIVLILVNYRLASQAKYVVE</sequence>
<keyword evidence="1" id="KW-0472">Membrane</keyword>
<dbReference type="AlphaFoldDB" id="A0A2J1DVQ9"/>